<dbReference type="GO" id="GO:0016301">
    <property type="term" value="F:kinase activity"/>
    <property type="evidence" value="ECO:0007669"/>
    <property type="project" value="UniProtKB-KW"/>
</dbReference>
<dbReference type="InterPro" id="IPR002173">
    <property type="entry name" value="Carboh/pur_kinase_PfkB_CS"/>
</dbReference>
<dbReference type="EMBL" id="PYAT01000006">
    <property type="protein sequence ID" value="PSL40185.1"/>
    <property type="molecule type" value="Genomic_DNA"/>
</dbReference>
<dbReference type="OrthoDB" id="9813569at2"/>
<comment type="similarity">
    <text evidence="1">Belongs to the carbohydrate kinase PfkB family.</text>
</comment>
<name>A0A2P8H1V2_9BACL</name>
<dbReference type="Pfam" id="PF00294">
    <property type="entry name" value="PfkB"/>
    <property type="match status" value="1"/>
</dbReference>
<comment type="caution">
    <text evidence="5">The sequence shown here is derived from an EMBL/GenBank/DDBJ whole genome shotgun (WGS) entry which is preliminary data.</text>
</comment>
<dbReference type="PROSITE" id="PS00584">
    <property type="entry name" value="PFKB_KINASES_2"/>
    <property type="match status" value="1"/>
</dbReference>
<evidence type="ECO:0000256" key="1">
    <source>
        <dbReference type="ARBA" id="ARBA00010688"/>
    </source>
</evidence>
<evidence type="ECO:0000313" key="5">
    <source>
        <dbReference type="EMBL" id="PSL40185.1"/>
    </source>
</evidence>
<reference evidence="5 6" key="1">
    <citation type="submission" date="2018-03" db="EMBL/GenBank/DDBJ databases">
        <title>Genomic Encyclopedia of Type Strains, Phase III (KMG-III): the genomes of soil and plant-associated and newly described type strains.</title>
        <authorList>
            <person name="Whitman W."/>
        </authorList>
    </citation>
    <scope>NUCLEOTIDE SEQUENCE [LARGE SCALE GENOMIC DNA]</scope>
    <source>
        <strain evidence="5 6">CGMCC 1.12259</strain>
    </source>
</reference>
<dbReference type="InterPro" id="IPR011611">
    <property type="entry name" value="PfkB_dom"/>
</dbReference>
<evidence type="ECO:0000256" key="2">
    <source>
        <dbReference type="ARBA" id="ARBA00022679"/>
    </source>
</evidence>
<dbReference type="RefSeq" id="WP_106533505.1">
    <property type="nucleotide sequence ID" value="NZ_PYAT01000006.1"/>
</dbReference>
<accession>A0A2P8H1V2</accession>
<gene>
    <name evidence="5" type="ORF">B0H99_106204</name>
</gene>
<evidence type="ECO:0000259" key="4">
    <source>
        <dbReference type="Pfam" id="PF00294"/>
    </source>
</evidence>
<keyword evidence="3 5" id="KW-0418">Kinase</keyword>
<feature type="domain" description="Carbohydrate kinase PfkB" evidence="4">
    <location>
        <begin position="3"/>
        <end position="298"/>
    </location>
</feature>
<keyword evidence="6" id="KW-1185">Reference proteome</keyword>
<sequence length="315" mass="35362">MDIITIGDGMITFDPKSKGPLRFVNQFERKIGGAELNVIIGCARLGIKTGWISRLGKDEFGRHILNTVRGEGIDVSEVELMEGYATSLNFKEVQESGSGKTFYYRKHSPTETLTPDLLPEDYIKKAKVLHVTGVFPAIDDVNSAVILKALQVAKANNVKISFDPNIRLKLWSKEKARATILTYLPYVDYLLAGRDELELLFETNHDAKLIEKLQEFSIEQVVIKDGENGCYFLEKDNWTHFPGVKVSKVVDTVGAGDGFNAGFLYGTIKKWDLNKTMRFANTIGALVVQVPGDNEGLPYLEEVEEYMGEREMIER</sequence>
<dbReference type="PANTHER" id="PTHR43320:SF2">
    <property type="entry name" value="2-DEHYDRO-3-DEOXYGLUCONOKINASE_2-DEHYDRO-3-DEOXYGALACTONOKINASE"/>
    <property type="match status" value="1"/>
</dbReference>
<dbReference type="CDD" id="cd01166">
    <property type="entry name" value="KdgK"/>
    <property type="match status" value="1"/>
</dbReference>
<dbReference type="Gene3D" id="3.40.1190.20">
    <property type="match status" value="1"/>
</dbReference>
<dbReference type="AlphaFoldDB" id="A0A2P8H1V2"/>
<dbReference type="Proteomes" id="UP000242682">
    <property type="component" value="Unassembled WGS sequence"/>
</dbReference>
<dbReference type="SUPFAM" id="SSF53613">
    <property type="entry name" value="Ribokinase-like"/>
    <property type="match status" value="1"/>
</dbReference>
<dbReference type="InterPro" id="IPR052700">
    <property type="entry name" value="Carb_kinase_PfkB-like"/>
</dbReference>
<evidence type="ECO:0000313" key="6">
    <source>
        <dbReference type="Proteomes" id="UP000242682"/>
    </source>
</evidence>
<dbReference type="PANTHER" id="PTHR43320">
    <property type="entry name" value="SUGAR KINASE"/>
    <property type="match status" value="1"/>
</dbReference>
<protein>
    <submittedName>
        <fullName evidence="5">2-dehydro-3-deoxygluconokinase</fullName>
    </submittedName>
</protein>
<organism evidence="5 6">
    <name type="scientific">Planomicrobium soli</name>
    <dbReference type="NCBI Taxonomy" id="1176648"/>
    <lineage>
        <taxon>Bacteria</taxon>
        <taxon>Bacillati</taxon>
        <taxon>Bacillota</taxon>
        <taxon>Bacilli</taxon>
        <taxon>Bacillales</taxon>
        <taxon>Caryophanaceae</taxon>
        <taxon>Planomicrobium</taxon>
    </lineage>
</organism>
<dbReference type="InterPro" id="IPR029056">
    <property type="entry name" value="Ribokinase-like"/>
</dbReference>
<evidence type="ECO:0000256" key="3">
    <source>
        <dbReference type="ARBA" id="ARBA00022777"/>
    </source>
</evidence>
<keyword evidence="2" id="KW-0808">Transferase</keyword>
<proteinExistence type="inferred from homology"/>